<dbReference type="STRING" id="1032480.MLP_07770"/>
<dbReference type="SUPFAM" id="SSF52540">
    <property type="entry name" value="P-loop containing nucleoside triphosphate hydrolases"/>
    <property type="match status" value="1"/>
</dbReference>
<proteinExistence type="predicted"/>
<dbReference type="Pfam" id="PF13635">
    <property type="entry name" value="DUF4143"/>
    <property type="match status" value="1"/>
</dbReference>
<dbReference type="AlphaFoldDB" id="F5XLR2"/>
<protein>
    <recommendedName>
        <fullName evidence="5">ATP-binding protein</fullName>
    </recommendedName>
</protein>
<dbReference type="Proteomes" id="UP000007947">
    <property type="component" value="Chromosome"/>
</dbReference>
<evidence type="ECO:0000313" key="3">
    <source>
        <dbReference type="EMBL" id="BAK33791.1"/>
    </source>
</evidence>
<dbReference type="PANTHER" id="PTHR43566">
    <property type="entry name" value="CONSERVED PROTEIN"/>
    <property type="match status" value="1"/>
</dbReference>
<dbReference type="PANTHER" id="PTHR43566:SF2">
    <property type="entry name" value="DUF4143 DOMAIN-CONTAINING PROTEIN"/>
    <property type="match status" value="1"/>
</dbReference>
<evidence type="ECO:0008006" key="5">
    <source>
        <dbReference type="Google" id="ProtNLM"/>
    </source>
</evidence>
<reference evidence="3 4" key="1">
    <citation type="submission" date="2011-05" db="EMBL/GenBank/DDBJ databases">
        <title>Whole genome sequence of Microlunatus phosphovorus NM-1.</title>
        <authorList>
            <person name="Hosoyama A."/>
            <person name="Sasaki K."/>
            <person name="Harada T."/>
            <person name="Igarashi R."/>
            <person name="Kawakoshi A."/>
            <person name="Sasagawa M."/>
            <person name="Fukada J."/>
            <person name="Nakamura S."/>
            <person name="Katano Y."/>
            <person name="Hanada S."/>
            <person name="Kamagata Y."/>
            <person name="Nakamura N."/>
            <person name="Yamazaki S."/>
            <person name="Fujita N."/>
        </authorList>
    </citation>
    <scope>NUCLEOTIDE SEQUENCE [LARGE SCALE GENOMIC DNA]</scope>
    <source>
        <strain evidence="4">ATCC 700054 / DSM 10555 / JCM 9379 / NBRC 101784 / NCIMB 13414 / VKM Ac-1990 / NM-1</strain>
    </source>
</reference>
<dbReference type="InterPro" id="IPR027417">
    <property type="entry name" value="P-loop_NTPase"/>
</dbReference>
<dbReference type="KEGG" id="mph:MLP_07770"/>
<dbReference type="Pfam" id="PF13173">
    <property type="entry name" value="AAA_14"/>
    <property type="match status" value="1"/>
</dbReference>
<dbReference type="EMBL" id="AP012204">
    <property type="protein sequence ID" value="BAK33791.1"/>
    <property type="molecule type" value="Genomic_DNA"/>
</dbReference>
<feature type="domain" description="AAA" evidence="1">
    <location>
        <begin position="28"/>
        <end position="144"/>
    </location>
</feature>
<sequence length="419" mass="45750">MVRVPPSPLGKVLPRHAFDTAREALADTRVVLINGARQSGKSTLAAQLGADAVWRTLDDAPTRAAALSDPAGFVAPTGQMQIIDEVQRAPELLLAIKAVVDQNADPGQFLLTGSARVLAMRGVTDALPGRTETIELWPLSQGEIEHEADGFVDAIFTLGADFRHESDESRTAYIERLVRGGFPGAIGRPAPRRARFLDSYVGDLVNRDVVQLSEIQRGPEMHTLIEVLAGRSGQTLAAGSLATKIGLPRDTVARYLRLLEEVFLIKRIPAWARNINTRATAAPKLAFVDSGIAANLLDQDAASLRRPDAPLGALMEGFVAMEIARQLTWSHTRARLSHYRTRDGVEVDLVLEDRRRRVIAIEVKAASTVRTEDFRGIRHLAERLGDDLVVGIVLYTGAQTLPFGNRLRAIPISALWRTL</sequence>
<organism evidence="3 4">
    <name type="scientific">Microlunatus phosphovorus (strain ATCC 700054 / DSM 10555 / JCM 9379 / NBRC 101784 / NCIMB 13414 / VKM Ac-1990 / NM-1)</name>
    <dbReference type="NCBI Taxonomy" id="1032480"/>
    <lineage>
        <taxon>Bacteria</taxon>
        <taxon>Bacillati</taxon>
        <taxon>Actinomycetota</taxon>
        <taxon>Actinomycetes</taxon>
        <taxon>Propionibacteriales</taxon>
        <taxon>Propionibacteriaceae</taxon>
        <taxon>Microlunatus</taxon>
    </lineage>
</organism>
<evidence type="ECO:0000259" key="1">
    <source>
        <dbReference type="Pfam" id="PF13173"/>
    </source>
</evidence>
<gene>
    <name evidence="3" type="ordered locus">MLP_07770</name>
</gene>
<keyword evidence="4" id="KW-1185">Reference proteome</keyword>
<evidence type="ECO:0000259" key="2">
    <source>
        <dbReference type="Pfam" id="PF13635"/>
    </source>
</evidence>
<evidence type="ECO:0000313" key="4">
    <source>
        <dbReference type="Proteomes" id="UP000007947"/>
    </source>
</evidence>
<accession>F5XLR2</accession>
<dbReference type="InterPro" id="IPR041682">
    <property type="entry name" value="AAA_14"/>
</dbReference>
<feature type="domain" description="DUF4143" evidence="2">
    <location>
        <begin position="207"/>
        <end position="365"/>
    </location>
</feature>
<name>F5XLR2_MICPN</name>
<dbReference type="HOGENOM" id="CLU_041527_3_0_11"/>
<dbReference type="OrthoDB" id="128089at2"/>
<dbReference type="InterPro" id="IPR025420">
    <property type="entry name" value="DUF4143"/>
</dbReference>
<dbReference type="eggNOG" id="COG1373">
    <property type="taxonomic scope" value="Bacteria"/>
</dbReference>